<feature type="signal peptide" evidence="1">
    <location>
        <begin position="1"/>
        <end position="27"/>
    </location>
</feature>
<dbReference type="EMBL" id="RQXV01000003">
    <property type="protein sequence ID" value="RRC99892.1"/>
    <property type="molecule type" value="Genomic_DNA"/>
</dbReference>
<protein>
    <submittedName>
        <fullName evidence="2">YbjN domain-containing protein</fullName>
    </submittedName>
</protein>
<dbReference type="Pfam" id="PF10722">
    <property type="entry name" value="YbjN"/>
    <property type="match status" value="1"/>
</dbReference>
<comment type="caution">
    <text evidence="2">The sequence shown here is derived from an EMBL/GenBank/DDBJ whole genome shotgun (WGS) entry which is preliminary data.</text>
</comment>
<dbReference type="RefSeq" id="WP_124925362.1">
    <property type="nucleotide sequence ID" value="NZ_BMOH01000005.1"/>
</dbReference>
<keyword evidence="3" id="KW-1185">Reference proteome</keyword>
<organism evidence="2 3">
    <name type="scientific">Amphritea balenae</name>
    <dbReference type="NCBI Taxonomy" id="452629"/>
    <lineage>
        <taxon>Bacteria</taxon>
        <taxon>Pseudomonadati</taxon>
        <taxon>Pseudomonadota</taxon>
        <taxon>Gammaproteobacteria</taxon>
        <taxon>Oceanospirillales</taxon>
        <taxon>Oceanospirillaceae</taxon>
        <taxon>Amphritea</taxon>
    </lineage>
</organism>
<name>A0A3P1SUR3_9GAMM</name>
<accession>A0A3P1SUR3</accession>
<dbReference type="AlphaFoldDB" id="A0A3P1SUR3"/>
<feature type="chain" id="PRO_5018135987" evidence="1">
    <location>
        <begin position="28"/>
        <end position="173"/>
    </location>
</feature>
<gene>
    <name evidence="2" type="ORF">EHS89_06615</name>
</gene>
<dbReference type="OrthoDB" id="33037at2"/>
<keyword evidence="1" id="KW-0732">Signal</keyword>
<dbReference type="InterPro" id="IPR019660">
    <property type="entry name" value="Put_sensory_transdc_reg_YbjN"/>
</dbReference>
<evidence type="ECO:0000313" key="3">
    <source>
        <dbReference type="Proteomes" id="UP000267535"/>
    </source>
</evidence>
<sequence>MKFAPSLFVSLILCLAPISGVSISAHAATQSEIEEAIELLRNSSSGLVDSYNDTEVKQILRDEGYGSVRIIEQGEVRFKADGKVYVLYIHKDGDMHLYFGSTDMNLNFENINEWNRTTRLSRAYLDEEMHTALETDLLANAGINKEMIIEMIKVFIQTSVPRFIEFAKENSQN</sequence>
<proteinExistence type="predicted"/>
<dbReference type="Proteomes" id="UP000267535">
    <property type="component" value="Unassembled WGS sequence"/>
</dbReference>
<evidence type="ECO:0000313" key="2">
    <source>
        <dbReference type="EMBL" id="RRC99892.1"/>
    </source>
</evidence>
<reference evidence="2 3" key="1">
    <citation type="submission" date="2018-11" db="EMBL/GenBank/DDBJ databases">
        <title>The draft genome sequence of Amphritea balenae JAMM 1525T.</title>
        <authorList>
            <person name="Fang Z."/>
            <person name="Zhang Y."/>
            <person name="Han X."/>
        </authorList>
    </citation>
    <scope>NUCLEOTIDE SEQUENCE [LARGE SCALE GENOMIC DNA]</scope>
    <source>
        <strain evidence="2 3">JAMM 1525</strain>
    </source>
</reference>
<evidence type="ECO:0000256" key="1">
    <source>
        <dbReference type="SAM" id="SignalP"/>
    </source>
</evidence>